<dbReference type="EMBL" id="VXIV02002642">
    <property type="protein sequence ID" value="KAF6023953.1"/>
    <property type="molecule type" value="Genomic_DNA"/>
</dbReference>
<feature type="compositionally biased region" description="Polar residues" evidence="1">
    <location>
        <begin position="837"/>
        <end position="846"/>
    </location>
</feature>
<feature type="region of interest" description="Disordered" evidence="1">
    <location>
        <begin position="919"/>
        <end position="939"/>
    </location>
</feature>
<feature type="compositionally biased region" description="Polar residues" evidence="1">
    <location>
        <begin position="276"/>
        <end position="287"/>
    </location>
</feature>
<evidence type="ECO:0000256" key="1">
    <source>
        <dbReference type="SAM" id="MobiDB-lite"/>
    </source>
</evidence>
<feature type="region of interest" description="Disordered" evidence="1">
    <location>
        <begin position="322"/>
        <end position="400"/>
    </location>
</feature>
<feature type="compositionally biased region" description="Polar residues" evidence="1">
    <location>
        <begin position="486"/>
        <end position="502"/>
    </location>
</feature>
<comment type="caution">
    <text evidence="2">The sequence shown here is derived from an EMBL/GenBank/DDBJ whole genome shotgun (WGS) entry which is preliminary data.</text>
</comment>
<feature type="region of interest" description="Disordered" evidence="1">
    <location>
        <begin position="441"/>
        <end position="462"/>
    </location>
</feature>
<feature type="region of interest" description="Disordered" evidence="1">
    <location>
        <begin position="876"/>
        <end position="906"/>
    </location>
</feature>
<feature type="compositionally biased region" description="Polar residues" evidence="1">
    <location>
        <begin position="737"/>
        <end position="750"/>
    </location>
</feature>
<feature type="region of interest" description="Disordered" evidence="1">
    <location>
        <begin position="713"/>
        <end position="761"/>
    </location>
</feature>
<evidence type="ECO:0000313" key="3">
    <source>
        <dbReference type="Proteomes" id="UP000593567"/>
    </source>
</evidence>
<feature type="compositionally biased region" description="Polar residues" evidence="1">
    <location>
        <begin position="880"/>
        <end position="904"/>
    </location>
</feature>
<feature type="compositionally biased region" description="Polar residues" evidence="1">
    <location>
        <begin position="444"/>
        <end position="462"/>
    </location>
</feature>
<keyword evidence="3" id="KW-1185">Reference proteome</keyword>
<feature type="compositionally biased region" description="Basic and acidic residues" evidence="1">
    <location>
        <begin position="713"/>
        <end position="733"/>
    </location>
</feature>
<proteinExistence type="predicted"/>
<feature type="compositionally biased region" description="Polar residues" evidence="1">
    <location>
        <begin position="919"/>
        <end position="931"/>
    </location>
</feature>
<sequence length="989" mass="109616">MLKFVKHLNNRTGFGRSNEELVSTEYDVSPSPAHTKYSDQPQERADNSLYSRFHSNSLKSINTAGQSLKQKLSRKTKTLFKKYSSRSLECVLGESESSKALTNNYLSPTQKSSTVQRFSSEIEDMALLRRVESERRGPISEPRLGGSPLRLPHAQSIDGGLNQPPFYRDVHLSNTFPENLGAHRRSMSQRELSRPPSMEGGIIDAFGFVATNGHASDFSSPVSYSSAANLQFDLNRNQRTSLHYHRPPEVPISNGCQPVTAARGDARMHRPSQVNYKSAGHNASSLTPDPLPPQHKHNEQMDKENFYKHRKVFPAHSYIPQGMATPNSDSRVSRQASFSAPVTNKQSIAPRVRRVESVKRRLQSNKKAATGGGGGKISSGNPQPHQSHGEYSPSDGNEVISEKGRSVKSIVGMFDQPAIHQALENARLKQENGSLMEEVESVRTETGSVSEDQMASRSDRSATQVVHIAKFIQIEDSSAKPPVNYTDAQTSPMQLSPTEQTQSRNSPSLSSSSGARIAKAETFSGGPRPKLAIMTSSSTSSYVSNDVFTPSTERMDSPVFDVPVESAYPARADGGSRGFYHGDRAAESVTPSGYQPYSQHLHLSKQILRQQLAEGEAANHYEDLEGVQPSNSNSTREMENIYEPISPVPGEPCYGNYMNIPSSTPSNEFVEMGLHHNLSDRRIDRRSFEGDHHRGLSMDSALTRSFSVVNGDRDFNTSHEEENYSHQVREASHRTLRQTSIENGNKLKTSPTREEITPNNKYSARVNVNPVLPTHRSQNSAHSAPPLGKAQSLQSPYTSQSNLSERTDDFVKMRNKPMRTDSCRVQPRAKHIDRTSSYRSQRNSLIETRGGLDNQRVIRDNLIDFCKRKSRDCSIDNTEHMSNVNGNSTSPHSTHLHQSPSKPSLPNVPVHWAHSERSFTTNHNIPNSRASNVDRAPSMKMGDVKGTVSSAPPSYMHSWDASSIANRSLPSPLESPRVRKPLVGEIVLQ</sequence>
<feature type="compositionally biased region" description="Polar residues" evidence="1">
    <location>
        <begin position="791"/>
        <end position="804"/>
    </location>
</feature>
<feature type="region of interest" description="Disordered" evidence="1">
    <location>
        <begin position="135"/>
        <end position="158"/>
    </location>
</feature>
<feature type="compositionally biased region" description="Low complexity" evidence="1">
    <location>
        <begin position="503"/>
        <end position="513"/>
    </location>
</feature>
<feature type="compositionally biased region" description="Basic and acidic residues" evidence="1">
    <location>
        <begin position="805"/>
        <end position="822"/>
    </location>
</feature>
<feature type="compositionally biased region" description="Polar residues" evidence="1">
    <location>
        <begin position="324"/>
        <end position="347"/>
    </location>
</feature>
<dbReference type="Proteomes" id="UP000593567">
    <property type="component" value="Unassembled WGS sequence"/>
</dbReference>
<organism evidence="2 3">
    <name type="scientific">Bugula neritina</name>
    <name type="common">Brown bryozoan</name>
    <name type="synonym">Sertularia neritina</name>
    <dbReference type="NCBI Taxonomy" id="10212"/>
    <lineage>
        <taxon>Eukaryota</taxon>
        <taxon>Metazoa</taxon>
        <taxon>Spiralia</taxon>
        <taxon>Lophotrochozoa</taxon>
        <taxon>Bryozoa</taxon>
        <taxon>Gymnolaemata</taxon>
        <taxon>Cheilostomatida</taxon>
        <taxon>Flustrina</taxon>
        <taxon>Buguloidea</taxon>
        <taxon>Bugulidae</taxon>
        <taxon>Bugula</taxon>
    </lineage>
</organism>
<gene>
    <name evidence="2" type="ORF">EB796_017738</name>
</gene>
<feature type="region of interest" description="Disordered" evidence="1">
    <location>
        <begin position="276"/>
        <end position="298"/>
    </location>
</feature>
<feature type="region of interest" description="Disordered" evidence="1">
    <location>
        <begin position="773"/>
        <end position="846"/>
    </location>
</feature>
<accession>A0A7J7JDI2</accession>
<dbReference type="AlphaFoldDB" id="A0A7J7JDI2"/>
<feature type="region of interest" description="Disordered" evidence="1">
    <location>
        <begin position="480"/>
        <end position="530"/>
    </location>
</feature>
<protein>
    <submittedName>
        <fullName evidence="2">Uncharacterized protein</fullName>
    </submittedName>
</protein>
<reference evidence="2" key="1">
    <citation type="submission" date="2020-06" db="EMBL/GenBank/DDBJ databases">
        <title>Draft genome of Bugula neritina, a colonial animal packing powerful symbionts and potential medicines.</title>
        <authorList>
            <person name="Rayko M."/>
        </authorList>
    </citation>
    <scope>NUCLEOTIDE SEQUENCE [LARGE SCALE GENOMIC DNA]</scope>
    <source>
        <strain evidence="2">Kwan_BN1</strain>
    </source>
</reference>
<name>A0A7J7JDI2_BUGNE</name>
<evidence type="ECO:0000313" key="2">
    <source>
        <dbReference type="EMBL" id="KAF6023953.1"/>
    </source>
</evidence>